<sequence>MCAFAKKVMHRWFCSGAGLRGRLSARHRPGIVRQPGINAPESAYPI</sequence>
<name>A0A9X8R016_9ACTN</name>
<organism evidence="1 2">
    <name type="scientific">Streptomyces yunnanensis</name>
    <dbReference type="NCBI Taxonomy" id="156453"/>
    <lineage>
        <taxon>Bacteria</taxon>
        <taxon>Bacillati</taxon>
        <taxon>Actinomycetota</taxon>
        <taxon>Actinomycetes</taxon>
        <taxon>Kitasatosporales</taxon>
        <taxon>Streptomycetaceae</taxon>
        <taxon>Streptomyces</taxon>
    </lineage>
</organism>
<evidence type="ECO:0000313" key="2">
    <source>
        <dbReference type="Proteomes" id="UP000184388"/>
    </source>
</evidence>
<accession>A0A9X8R016</accession>
<dbReference type="AlphaFoldDB" id="A0A9X8R016"/>
<comment type="caution">
    <text evidence="1">The sequence shown here is derived from an EMBL/GenBank/DDBJ whole genome shotgun (WGS) entry which is preliminary data.</text>
</comment>
<protein>
    <submittedName>
        <fullName evidence="1">Uncharacterized protein</fullName>
    </submittedName>
</protein>
<evidence type="ECO:0000313" key="1">
    <source>
        <dbReference type="EMBL" id="SHN29496.1"/>
    </source>
</evidence>
<dbReference type="EMBL" id="FRBK01000031">
    <property type="protein sequence ID" value="SHN29496.1"/>
    <property type="molecule type" value="Genomic_DNA"/>
</dbReference>
<dbReference type="Proteomes" id="UP000184388">
    <property type="component" value="Unassembled WGS sequence"/>
</dbReference>
<reference evidence="2" key="1">
    <citation type="submission" date="2016-11" db="EMBL/GenBank/DDBJ databases">
        <authorList>
            <person name="Jaros S."/>
            <person name="Januszkiewicz K."/>
            <person name="Wedrychowicz H."/>
        </authorList>
    </citation>
    <scope>NUCLEOTIDE SEQUENCE [LARGE SCALE GENOMIC DNA]</scope>
    <source>
        <strain evidence="2">CGMCC 4.3555</strain>
    </source>
</reference>
<gene>
    <name evidence="1" type="ORF">SAMN05216268_1315</name>
</gene>
<proteinExistence type="predicted"/>